<dbReference type="RefSeq" id="WP_120730001.1">
    <property type="nucleotide sequence ID" value="NZ_RBAK01000008.1"/>
</dbReference>
<dbReference type="PANTHER" id="PTHR30085">
    <property type="entry name" value="AMINO ACID ABC TRANSPORTER PERMEASE"/>
    <property type="match status" value="1"/>
</dbReference>
<gene>
    <name evidence="6" type="ORF">D7223_20305</name>
</gene>
<dbReference type="GO" id="GO:0006865">
    <property type="term" value="P:amino acid transport"/>
    <property type="evidence" value="ECO:0007669"/>
    <property type="project" value="TreeGrafter"/>
</dbReference>
<proteinExistence type="inferred from homology"/>
<comment type="caution">
    <text evidence="6">The sequence shown here is derived from an EMBL/GenBank/DDBJ whole genome shotgun (WGS) entry which is preliminary data.</text>
</comment>
<sequence>MTDIRRQFSELSRNGKTAVLASATALLLAIGTTSWALVASDDDTVDAYLDRSGLGENRVVLRVGVFKDEPLLSWAAPDKRASTSIKDHVGFQIELIRELAHYLGFTDDQVHLIETQVQNRSVDLNNDTVDVVVATYSVTPQREEVVNFATPYLLSQPELLTRPGLFDADDSVSMRRIGDLGAKLCTVGSSTSEDALRGRGFNRFEGAATSEDCVDGVLAGRYDAFMLDEAVLAGYKERHGAKLDLVELVLDQTEEYGIAVANDDERLRVVIGNFLLDSYERGESGAWQKAWNRTLAKVLGDRRQPQPREYERLRDYRDRYRAAGVIGRAGQPGTASAPDQPVLPPGRGAATVATRPRRRTRR</sequence>
<dbReference type="OrthoDB" id="4963533at2"/>
<organism evidence="6 7">
    <name type="scientific">Micromonospora endolithica</name>
    <dbReference type="NCBI Taxonomy" id="230091"/>
    <lineage>
        <taxon>Bacteria</taxon>
        <taxon>Bacillati</taxon>
        <taxon>Actinomycetota</taxon>
        <taxon>Actinomycetes</taxon>
        <taxon>Micromonosporales</taxon>
        <taxon>Micromonosporaceae</taxon>
        <taxon>Micromonospora</taxon>
    </lineage>
</organism>
<evidence type="ECO:0000256" key="4">
    <source>
        <dbReference type="SAM" id="MobiDB-lite"/>
    </source>
</evidence>
<evidence type="ECO:0000256" key="2">
    <source>
        <dbReference type="ARBA" id="ARBA00022448"/>
    </source>
</evidence>
<dbReference type="Pfam" id="PF00497">
    <property type="entry name" value="SBP_bac_3"/>
    <property type="match status" value="1"/>
</dbReference>
<evidence type="ECO:0000259" key="5">
    <source>
        <dbReference type="SMART" id="SM00062"/>
    </source>
</evidence>
<protein>
    <recommendedName>
        <fullName evidence="5">Solute-binding protein family 3/N-terminal domain-containing protein</fullName>
    </recommendedName>
</protein>
<feature type="domain" description="Solute-binding protein family 3/N-terminal" evidence="5">
    <location>
        <begin position="60"/>
        <end position="298"/>
    </location>
</feature>
<keyword evidence="3" id="KW-0732">Signal</keyword>
<dbReference type="SMART" id="SM00062">
    <property type="entry name" value="PBPb"/>
    <property type="match status" value="1"/>
</dbReference>
<evidence type="ECO:0000256" key="3">
    <source>
        <dbReference type="ARBA" id="ARBA00022729"/>
    </source>
</evidence>
<keyword evidence="7" id="KW-1185">Reference proteome</keyword>
<name>A0A3A9Z516_9ACTN</name>
<comment type="similarity">
    <text evidence="1">Belongs to the bacterial solute-binding protein 3 family.</text>
</comment>
<evidence type="ECO:0000313" key="6">
    <source>
        <dbReference type="EMBL" id="RKN43408.1"/>
    </source>
</evidence>
<dbReference type="GO" id="GO:0030288">
    <property type="term" value="C:outer membrane-bounded periplasmic space"/>
    <property type="evidence" value="ECO:0007669"/>
    <property type="project" value="TreeGrafter"/>
</dbReference>
<dbReference type="EMBL" id="RBAK01000008">
    <property type="protein sequence ID" value="RKN43408.1"/>
    <property type="molecule type" value="Genomic_DNA"/>
</dbReference>
<keyword evidence="2" id="KW-0813">Transport</keyword>
<dbReference type="InterPro" id="IPR051455">
    <property type="entry name" value="Bact_solute-bind_prot3"/>
</dbReference>
<dbReference type="GO" id="GO:0005576">
    <property type="term" value="C:extracellular region"/>
    <property type="evidence" value="ECO:0007669"/>
    <property type="project" value="TreeGrafter"/>
</dbReference>
<evidence type="ECO:0000256" key="1">
    <source>
        <dbReference type="ARBA" id="ARBA00010333"/>
    </source>
</evidence>
<dbReference type="SUPFAM" id="SSF53850">
    <property type="entry name" value="Periplasmic binding protein-like II"/>
    <property type="match status" value="1"/>
</dbReference>
<dbReference type="AlphaFoldDB" id="A0A3A9Z516"/>
<reference evidence="6 7" key="1">
    <citation type="journal article" date="2004" name="Syst. Appl. Microbiol.">
        <title>Cryptoendolithic actinomycetes from antarctic sandstone rock samples: Micromonospora endolithica sp. nov. and two isolates related to Micromonospora coerulea Jensen 1932.</title>
        <authorList>
            <person name="Hirsch P."/>
            <person name="Mevs U."/>
            <person name="Kroppenstedt R.M."/>
            <person name="Schumann P."/>
            <person name="Stackebrandt E."/>
        </authorList>
    </citation>
    <scope>NUCLEOTIDE SEQUENCE [LARGE SCALE GENOMIC DNA]</scope>
    <source>
        <strain evidence="6 7">JCM 12677</strain>
    </source>
</reference>
<accession>A0A3A9Z516</accession>
<dbReference type="Gene3D" id="3.40.190.10">
    <property type="entry name" value="Periplasmic binding protein-like II"/>
    <property type="match status" value="2"/>
</dbReference>
<evidence type="ECO:0000313" key="7">
    <source>
        <dbReference type="Proteomes" id="UP000281726"/>
    </source>
</evidence>
<dbReference type="InterPro" id="IPR001638">
    <property type="entry name" value="Solute-binding_3/MltF_N"/>
</dbReference>
<dbReference type="PANTHER" id="PTHR30085:SF6">
    <property type="entry name" value="ABC TRANSPORTER GLUTAMINE-BINDING PROTEIN GLNH"/>
    <property type="match status" value="1"/>
</dbReference>
<dbReference type="Proteomes" id="UP000281726">
    <property type="component" value="Unassembled WGS sequence"/>
</dbReference>
<feature type="region of interest" description="Disordered" evidence="4">
    <location>
        <begin position="327"/>
        <end position="362"/>
    </location>
</feature>